<evidence type="ECO:0000256" key="2">
    <source>
        <dbReference type="ARBA" id="ARBA00022670"/>
    </source>
</evidence>
<evidence type="ECO:0000256" key="7">
    <source>
        <dbReference type="SAM" id="MobiDB-lite"/>
    </source>
</evidence>
<feature type="domain" description="Peptidase S8/S53" evidence="8">
    <location>
        <begin position="198"/>
        <end position="454"/>
    </location>
</feature>
<dbReference type="PANTHER" id="PTHR43399">
    <property type="entry name" value="SUBTILISIN-RELATED"/>
    <property type="match status" value="1"/>
</dbReference>
<evidence type="ECO:0000313" key="9">
    <source>
        <dbReference type="EMBL" id="GAA3586817.1"/>
    </source>
</evidence>
<keyword evidence="10" id="KW-1185">Reference proteome</keyword>
<dbReference type="PRINTS" id="PR00723">
    <property type="entry name" value="SUBTILISIN"/>
</dbReference>
<dbReference type="InterPro" id="IPR023828">
    <property type="entry name" value="Peptidase_S8_Ser-AS"/>
</dbReference>
<dbReference type="PROSITE" id="PS00137">
    <property type="entry name" value="SUBTILASE_HIS"/>
    <property type="match status" value="1"/>
</dbReference>
<feature type="region of interest" description="Disordered" evidence="7">
    <location>
        <begin position="362"/>
        <end position="384"/>
    </location>
</feature>
<evidence type="ECO:0000256" key="1">
    <source>
        <dbReference type="ARBA" id="ARBA00011073"/>
    </source>
</evidence>
<accession>A0ABP6YP96</accession>
<dbReference type="InterPro" id="IPR023827">
    <property type="entry name" value="Peptidase_S8_Asp-AS"/>
</dbReference>
<dbReference type="InterPro" id="IPR036852">
    <property type="entry name" value="Peptidase_S8/S53_dom_sf"/>
</dbReference>
<sequence>MLAVAMTVQPAALPQAVAESAAPPQAVAAAGDQAMTGVRTVTLITGDKVTVTGPTSAMVEPGEGREKVTFLTDEARGRLRVLPSDAAPLVAAGRLDPRLFDVTGLLELGYDDNRKELPLLVTGSSGPTPAVRAMSGFRPLGAVRGFSVRQRRGESARTWRTLAAGTGKIWLDGRRHITLDVSVKQVGAPQAWERGHTGAGVKVAVLDTGIDATHPDLAGRVAARADFTEVQDERDVIGHGTHVASTIAGSGAASGGRYRGVAPGVTLLDGKVCESEYCSDSAILAGMQWAAEQGAKVVNLSLGGPDTPGADPLEEAVQTLSERYGTLFVAAAGNYGADRTLISPGTADAALAVGAVSKSGEQAGFASRGPRAGDDGLKPDITAPGVDITAARGKDSPGDGSYVAMSGTSMATPHVTGVAALLAGAHAGWKGGTLKATLMGTARPLPGIGVFAQGAGLVDADRGTSQAVTAEPTGLGFGRQAWPHDDDQPASKKIVYRNHQQQPVTLHLEVRGDKAFSVTPATLTVPAGGQAEAVVTSDTRAGGPDGLLSGHVVATGDGELVLSTPVGVDKEIESYDLTLRFTDRNGQPATGTFTTLYRLDAEQTPIDLEEPQGPATLRLPKGRWLIRTSIRDDQSRTLLVHPGLDLDRSQTVEADARLGRPISLTLPRADAVSLLAEVVYQYQVADGTSRAWGWLGNSYDSTFTAQLGPARTYPGVRTKVAGLWAAARVGSPYAYHLTWFHSGGMVNGFERRVAQRDLAAIHTDYARHLPDAEANAYSGAWPRDGAVFAFLYPTTFGTPFKQVEYVNTDDGIRWQRHLFEYGSDGRLNRFDSPFTVYRSGRTYTELWNRGVFSPTLPWAGAEGLNGVSRTGDVISTDLLMYGDGRGALGSSTRATQRTALYRDGTLVGEQPETRTSFTVPAREAAYRLVVESERGAPATLSTRVSGVWTFRSGHAATSDTPARLPVSVVRFSPALDTENSAPSGRRFTVPVTVQPLQGSTSRHVKRLSVEVSYDDGATWTKTEIHGPAAVLRHPAGDGFVSLRARAVDEAGNTVEQTIIRAYRIRPS</sequence>
<dbReference type="Proteomes" id="UP001500630">
    <property type="component" value="Unassembled WGS sequence"/>
</dbReference>
<keyword evidence="4 5" id="KW-0720">Serine protease</keyword>
<keyword evidence="3 5" id="KW-0378">Hydrolase</keyword>
<evidence type="ECO:0000256" key="4">
    <source>
        <dbReference type="ARBA" id="ARBA00022825"/>
    </source>
</evidence>
<proteinExistence type="inferred from homology"/>
<comment type="similarity">
    <text evidence="1 5 6">Belongs to the peptidase S8 family.</text>
</comment>
<dbReference type="Gene3D" id="3.40.50.200">
    <property type="entry name" value="Peptidase S8/S53 domain"/>
    <property type="match status" value="1"/>
</dbReference>
<feature type="active site" description="Charge relay system" evidence="5">
    <location>
        <position position="409"/>
    </location>
</feature>
<keyword evidence="2 5" id="KW-0645">Protease</keyword>
<dbReference type="PROSITE" id="PS00138">
    <property type="entry name" value="SUBTILASE_SER"/>
    <property type="match status" value="1"/>
</dbReference>
<evidence type="ECO:0000256" key="6">
    <source>
        <dbReference type="RuleBase" id="RU003355"/>
    </source>
</evidence>
<dbReference type="InterPro" id="IPR000209">
    <property type="entry name" value="Peptidase_S8/S53_dom"/>
</dbReference>
<name>A0ABP6YP96_9ACTN</name>
<dbReference type="PROSITE" id="PS51892">
    <property type="entry name" value="SUBTILASE"/>
    <property type="match status" value="1"/>
</dbReference>
<evidence type="ECO:0000259" key="8">
    <source>
        <dbReference type="Pfam" id="PF00082"/>
    </source>
</evidence>
<dbReference type="PROSITE" id="PS00136">
    <property type="entry name" value="SUBTILASE_ASP"/>
    <property type="match status" value="1"/>
</dbReference>
<feature type="active site" description="Charge relay system" evidence="5">
    <location>
        <position position="207"/>
    </location>
</feature>
<gene>
    <name evidence="9" type="ORF">GCM10022419_081320</name>
</gene>
<feature type="active site" description="Charge relay system" evidence="5">
    <location>
        <position position="239"/>
    </location>
</feature>
<evidence type="ECO:0000313" key="10">
    <source>
        <dbReference type="Proteomes" id="UP001500630"/>
    </source>
</evidence>
<dbReference type="PANTHER" id="PTHR43399:SF4">
    <property type="entry name" value="CELL WALL-ASSOCIATED PROTEASE"/>
    <property type="match status" value="1"/>
</dbReference>
<dbReference type="InterPro" id="IPR051048">
    <property type="entry name" value="Peptidase_S8/S53_subtilisin"/>
</dbReference>
<comment type="caution">
    <text evidence="9">The sequence shown here is derived from an EMBL/GenBank/DDBJ whole genome shotgun (WGS) entry which is preliminary data.</text>
</comment>
<protein>
    <submittedName>
        <fullName evidence="9">S8 family serine peptidase</fullName>
    </submittedName>
</protein>
<reference evidence="10" key="1">
    <citation type="journal article" date="2019" name="Int. J. Syst. Evol. Microbiol.">
        <title>The Global Catalogue of Microorganisms (GCM) 10K type strain sequencing project: providing services to taxonomists for standard genome sequencing and annotation.</title>
        <authorList>
            <consortium name="The Broad Institute Genomics Platform"/>
            <consortium name="The Broad Institute Genome Sequencing Center for Infectious Disease"/>
            <person name="Wu L."/>
            <person name="Ma J."/>
        </authorList>
    </citation>
    <scope>NUCLEOTIDE SEQUENCE [LARGE SCALE GENOMIC DNA]</scope>
    <source>
        <strain evidence="10">JCM 17326</strain>
    </source>
</reference>
<evidence type="ECO:0000256" key="5">
    <source>
        <dbReference type="PROSITE-ProRule" id="PRU01240"/>
    </source>
</evidence>
<dbReference type="InterPro" id="IPR022398">
    <property type="entry name" value="Peptidase_S8_His-AS"/>
</dbReference>
<dbReference type="Pfam" id="PF00082">
    <property type="entry name" value="Peptidase_S8"/>
    <property type="match status" value="1"/>
</dbReference>
<evidence type="ECO:0000256" key="3">
    <source>
        <dbReference type="ARBA" id="ARBA00022801"/>
    </source>
</evidence>
<dbReference type="EMBL" id="BAABDQ010000023">
    <property type="protein sequence ID" value="GAA3586817.1"/>
    <property type="molecule type" value="Genomic_DNA"/>
</dbReference>
<dbReference type="InterPro" id="IPR015500">
    <property type="entry name" value="Peptidase_S8_subtilisin-rel"/>
</dbReference>
<organism evidence="9 10">
    <name type="scientific">Nonomuraea rosea</name>
    <dbReference type="NCBI Taxonomy" id="638574"/>
    <lineage>
        <taxon>Bacteria</taxon>
        <taxon>Bacillati</taxon>
        <taxon>Actinomycetota</taxon>
        <taxon>Actinomycetes</taxon>
        <taxon>Streptosporangiales</taxon>
        <taxon>Streptosporangiaceae</taxon>
        <taxon>Nonomuraea</taxon>
    </lineage>
</organism>
<dbReference type="SUPFAM" id="SSF52743">
    <property type="entry name" value="Subtilisin-like"/>
    <property type="match status" value="1"/>
</dbReference>
<dbReference type="InterPro" id="IPR014756">
    <property type="entry name" value="Ig_E-set"/>
</dbReference>
<dbReference type="SUPFAM" id="SSF81296">
    <property type="entry name" value="E set domains"/>
    <property type="match status" value="1"/>
</dbReference>